<proteinExistence type="predicted"/>
<protein>
    <submittedName>
        <fullName evidence="1">Uncharacterized protein</fullName>
    </submittedName>
</protein>
<evidence type="ECO:0000313" key="1">
    <source>
        <dbReference type="EMBL" id="JAD22941.1"/>
    </source>
</evidence>
<dbReference type="AlphaFoldDB" id="A0A0A8Y9D2"/>
<sequence length="16" mass="2097">MVFYLLRNIYKPFMFN</sequence>
<organism evidence="1">
    <name type="scientific">Arundo donax</name>
    <name type="common">Giant reed</name>
    <name type="synonym">Donax arundinaceus</name>
    <dbReference type="NCBI Taxonomy" id="35708"/>
    <lineage>
        <taxon>Eukaryota</taxon>
        <taxon>Viridiplantae</taxon>
        <taxon>Streptophyta</taxon>
        <taxon>Embryophyta</taxon>
        <taxon>Tracheophyta</taxon>
        <taxon>Spermatophyta</taxon>
        <taxon>Magnoliopsida</taxon>
        <taxon>Liliopsida</taxon>
        <taxon>Poales</taxon>
        <taxon>Poaceae</taxon>
        <taxon>PACMAD clade</taxon>
        <taxon>Arundinoideae</taxon>
        <taxon>Arundineae</taxon>
        <taxon>Arundo</taxon>
    </lineage>
</organism>
<accession>A0A0A8Y9D2</accession>
<dbReference type="EMBL" id="GBRH01274954">
    <property type="protein sequence ID" value="JAD22941.1"/>
    <property type="molecule type" value="Transcribed_RNA"/>
</dbReference>
<name>A0A0A8Y9D2_ARUDO</name>
<reference evidence="1" key="2">
    <citation type="journal article" date="2015" name="Data Brief">
        <title>Shoot transcriptome of the giant reed, Arundo donax.</title>
        <authorList>
            <person name="Barrero R.A."/>
            <person name="Guerrero F.D."/>
            <person name="Moolhuijzen P."/>
            <person name="Goolsby J.A."/>
            <person name="Tidwell J."/>
            <person name="Bellgard S.E."/>
            <person name="Bellgard M.I."/>
        </authorList>
    </citation>
    <scope>NUCLEOTIDE SEQUENCE</scope>
    <source>
        <tissue evidence="1">Shoot tissue taken approximately 20 cm above the soil surface</tissue>
    </source>
</reference>
<reference evidence="1" key="1">
    <citation type="submission" date="2014-09" db="EMBL/GenBank/DDBJ databases">
        <authorList>
            <person name="Magalhaes I.L.F."/>
            <person name="Oliveira U."/>
            <person name="Santos F.R."/>
            <person name="Vidigal T.H.D.A."/>
            <person name="Brescovit A.D."/>
            <person name="Santos A.J."/>
        </authorList>
    </citation>
    <scope>NUCLEOTIDE SEQUENCE</scope>
    <source>
        <tissue evidence="1">Shoot tissue taken approximately 20 cm above the soil surface</tissue>
    </source>
</reference>